<comment type="caution">
    <text evidence="1">The sequence shown here is derived from an EMBL/GenBank/DDBJ whole genome shotgun (WGS) entry which is preliminary data.</text>
</comment>
<evidence type="ECO:0000313" key="1">
    <source>
        <dbReference type="EMBL" id="KAF4953495.1"/>
    </source>
</evidence>
<dbReference type="EMBL" id="JABFAI010000135">
    <property type="protein sequence ID" value="KAF4953495.1"/>
    <property type="molecule type" value="Genomic_DNA"/>
</dbReference>
<dbReference type="OrthoDB" id="5343483at2759"/>
<sequence length="291" mass="33033">MPSSPNQSLRRLSVENSWFATHPILWTSQHFDLLGVRFQHFDGPLHAPQPRGDDAVELDAVTVVFHVTRLATVPSTKMKLKSALYLLCAPGSPLGPKPYRAKFFYARRPVHETLCHVLHVAKPCPQKQPPVIGCTYYKAINRERQRRYTPKLYPKFGANTPVERLCQLYLRKVTPGNWAEDPYIVCLLLSLAQAQWIKQNGDKPETFPVRLLVAVDEDKNFAHVFQADVDAHILKALDEPRLKLNGAAWPKVTHTKVAFQPYLTFPNRIVAEMLGSYMEDQAVDEVLTSQA</sequence>
<proteinExistence type="predicted"/>
<reference evidence="1" key="2">
    <citation type="submission" date="2020-05" db="EMBL/GenBank/DDBJ databases">
        <authorList>
            <person name="Kim H.-S."/>
            <person name="Proctor R.H."/>
            <person name="Brown D.W."/>
        </authorList>
    </citation>
    <scope>NUCLEOTIDE SEQUENCE</scope>
    <source>
        <strain evidence="1">NRRL 45417</strain>
    </source>
</reference>
<accession>A0A8H4WXC4</accession>
<dbReference type="Proteomes" id="UP000604273">
    <property type="component" value="Unassembled WGS sequence"/>
</dbReference>
<evidence type="ECO:0000313" key="2">
    <source>
        <dbReference type="Proteomes" id="UP000604273"/>
    </source>
</evidence>
<name>A0A8H4WXC4_9HYPO</name>
<protein>
    <submittedName>
        <fullName evidence="1">Uncharacterized protein</fullName>
    </submittedName>
</protein>
<organism evidence="1 2">
    <name type="scientific">Fusarium gaditjirri</name>
    <dbReference type="NCBI Taxonomy" id="282569"/>
    <lineage>
        <taxon>Eukaryota</taxon>
        <taxon>Fungi</taxon>
        <taxon>Dikarya</taxon>
        <taxon>Ascomycota</taxon>
        <taxon>Pezizomycotina</taxon>
        <taxon>Sordariomycetes</taxon>
        <taxon>Hypocreomycetidae</taxon>
        <taxon>Hypocreales</taxon>
        <taxon>Nectriaceae</taxon>
        <taxon>Fusarium</taxon>
        <taxon>Fusarium nisikadoi species complex</taxon>
    </lineage>
</organism>
<dbReference type="AlphaFoldDB" id="A0A8H4WXC4"/>
<gene>
    <name evidence="1" type="ORF">FGADI_5829</name>
</gene>
<keyword evidence="2" id="KW-1185">Reference proteome</keyword>
<reference evidence="1" key="1">
    <citation type="journal article" date="2020" name="BMC Genomics">
        <title>Correction to: Identification and distribution of gene clusters required for synthesis of sphingolipid metabolism inhibitors in diverse species of the filamentous fungus Fusarium.</title>
        <authorList>
            <person name="Kim H.S."/>
            <person name="Lohmar J.M."/>
            <person name="Busman M."/>
            <person name="Brown D.W."/>
            <person name="Naumann T.A."/>
            <person name="Divon H.H."/>
            <person name="Lysoe E."/>
            <person name="Uhlig S."/>
            <person name="Proctor R.H."/>
        </authorList>
    </citation>
    <scope>NUCLEOTIDE SEQUENCE</scope>
    <source>
        <strain evidence="1">NRRL 45417</strain>
    </source>
</reference>